<dbReference type="InterPro" id="IPR000209">
    <property type="entry name" value="Peptidase_S8/S53_dom"/>
</dbReference>
<dbReference type="InterPro" id="IPR023828">
    <property type="entry name" value="Peptidase_S8_Ser-AS"/>
</dbReference>
<dbReference type="InterPro" id="IPR050131">
    <property type="entry name" value="Peptidase_S8_subtilisin-like"/>
</dbReference>
<dbReference type="PANTHER" id="PTHR43806:SF11">
    <property type="entry name" value="CEREVISIN-RELATED"/>
    <property type="match status" value="1"/>
</dbReference>
<gene>
    <name evidence="9" type="ORF">GO495_29285</name>
</gene>
<keyword evidence="7" id="KW-0175">Coiled coil</keyword>
<protein>
    <submittedName>
        <fullName evidence="9">S8 family serine peptidase</fullName>
    </submittedName>
</protein>
<dbReference type="InterPro" id="IPR022398">
    <property type="entry name" value="Peptidase_S8_His-AS"/>
</dbReference>
<name>A0A6N8JHJ5_9BACT</name>
<dbReference type="InterPro" id="IPR015500">
    <property type="entry name" value="Peptidase_S8_subtilisin-rel"/>
</dbReference>
<keyword evidence="2 5" id="KW-0645">Protease</keyword>
<dbReference type="Proteomes" id="UP000468388">
    <property type="component" value="Unassembled WGS sequence"/>
</dbReference>
<evidence type="ECO:0000256" key="6">
    <source>
        <dbReference type="RuleBase" id="RU003355"/>
    </source>
</evidence>
<evidence type="ECO:0000256" key="5">
    <source>
        <dbReference type="PROSITE-ProRule" id="PRU01240"/>
    </source>
</evidence>
<dbReference type="SUPFAM" id="SSF52743">
    <property type="entry name" value="Subtilisin-like"/>
    <property type="match status" value="1"/>
</dbReference>
<dbReference type="GO" id="GO:0004252">
    <property type="term" value="F:serine-type endopeptidase activity"/>
    <property type="evidence" value="ECO:0007669"/>
    <property type="project" value="UniProtKB-UniRule"/>
</dbReference>
<dbReference type="RefSeq" id="WP_157303510.1">
    <property type="nucleotide sequence ID" value="NZ_BAAAZB010000018.1"/>
</dbReference>
<dbReference type="GO" id="GO:0006508">
    <property type="term" value="P:proteolysis"/>
    <property type="evidence" value="ECO:0007669"/>
    <property type="project" value="UniProtKB-KW"/>
</dbReference>
<organism evidence="9 10">
    <name type="scientific">Chitinophaga oryziterrae</name>
    <dbReference type="NCBI Taxonomy" id="1031224"/>
    <lineage>
        <taxon>Bacteria</taxon>
        <taxon>Pseudomonadati</taxon>
        <taxon>Bacteroidota</taxon>
        <taxon>Chitinophagia</taxon>
        <taxon>Chitinophagales</taxon>
        <taxon>Chitinophagaceae</taxon>
        <taxon>Chitinophaga</taxon>
    </lineage>
</organism>
<dbReference type="PANTHER" id="PTHR43806">
    <property type="entry name" value="PEPTIDASE S8"/>
    <property type="match status" value="1"/>
</dbReference>
<feature type="coiled-coil region" evidence="7">
    <location>
        <begin position="148"/>
        <end position="175"/>
    </location>
</feature>
<sequence>MIRKMALTCFIMQVNFILYAQKSNWQHMDLKTDSVFGISTNKAYAELLKDKRKTAVVVAVIDSGIDTTHEDLKKMLWINKNEIPSNGKDDDHNGYVDDIYGWNFVGSENGKEDVTNIAGIKKQFFDSLSYTAVNELYRTEYQCNRKSVKEFKSHLNNAQNLLFDLEERNKIVEQIIKQIGKTNPLSSDFKKYRPANDIEKQICEIIIRYLPYYVDFIQYRQNEINNQITLIKEHIEHGLNIADTTLSIINNDDSDVMGPFTLFPFPGPYHGSHIAGIIGAVRNNGVGMDGIADSVSIMSLRVISSFRELRDKNLADAIRYAVDNGAKIINLSFGKLYTWNKLAVDSAVKYAMKKDVLIVHAAGNDALNLDVNNIYPNPRYEDEGVAQAWIEVGATGPINDSSLIALFSNYGKKNVDVFAPGVQIYSTAPGSTYVSLNGTSMAAPMVAGLATILREYYPTLTALQIKEIIMKSVMKVNHNVNIKELNGHLQSLPFSDLCVSGGIINMYNAIQLANSYK</sequence>
<dbReference type="Pfam" id="PF00082">
    <property type="entry name" value="Peptidase_S8"/>
    <property type="match status" value="1"/>
</dbReference>
<evidence type="ECO:0000256" key="7">
    <source>
        <dbReference type="SAM" id="Coils"/>
    </source>
</evidence>
<dbReference type="InterPro" id="IPR036852">
    <property type="entry name" value="Peptidase_S8/S53_dom_sf"/>
</dbReference>
<dbReference type="PROSITE" id="PS00136">
    <property type="entry name" value="SUBTILASE_ASP"/>
    <property type="match status" value="1"/>
</dbReference>
<proteinExistence type="inferred from homology"/>
<dbReference type="AlphaFoldDB" id="A0A6N8JHJ5"/>
<keyword evidence="3 5" id="KW-0378">Hydrolase</keyword>
<feature type="active site" description="Charge relay system" evidence="5">
    <location>
        <position position="440"/>
    </location>
</feature>
<reference evidence="9 10" key="1">
    <citation type="submission" date="2019-12" db="EMBL/GenBank/DDBJ databases">
        <title>The draft genomic sequence of strain Chitinophaga oryziterrae JCM 16595.</title>
        <authorList>
            <person name="Zhang X."/>
        </authorList>
    </citation>
    <scope>NUCLEOTIDE SEQUENCE [LARGE SCALE GENOMIC DNA]</scope>
    <source>
        <strain evidence="9 10">JCM 16595</strain>
    </source>
</reference>
<comment type="caution">
    <text evidence="9">The sequence shown here is derived from an EMBL/GenBank/DDBJ whole genome shotgun (WGS) entry which is preliminary data.</text>
</comment>
<evidence type="ECO:0000259" key="8">
    <source>
        <dbReference type="Pfam" id="PF00082"/>
    </source>
</evidence>
<dbReference type="PROSITE" id="PS00138">
    <property type="entry name" value="SUBTILASE_SER"/>
    <property type="match status" value="1"/>
</dbReference>
<evidence type="ECO:0000256" key="3">
    <source>
        <dbReference type="ARBA" id="ARBA00022801"/>
    </source>
</evidence>
<keyword evidence="4 5" id="KW-0720">Serine protease</keyword>
<evidence type="ECO:0000256" key="2">
    <source>
        <dbReference type="ARBA" id="ARBA00022670"/>
    </source>
</evidence>
<evidence type="ECO:0000313" key="9">
    <source>
        <dbReference type="EMBL" id="MVT44723.1"/>
    </source>
</evidence>
<evidence type="ECO:0000313" key="10">
    <source>
        <dbReference type="Proteomes" id="UP000468388"/>
    </source>
</evidence>
<keyword evidence="10" id="KW-1185">Reference proteome</keyword>
<dbReference type="EMBL" id="WRXO01000012">
    <property type="protein sequence ID" value="MVT44723.1"/>
    <property type="molecule type" value="Genomic_DNA"/>
</dbReference>
<dbReference type="InterPro" id="IPR023827">
    <property type="entry name" value="Peptidase_S8_Asp-AS"/>
</dbReference>
<feature type="active site" description="Charge relay system" evidence="5">
    <location>
        <position position="62"/>
    </location>
</feature>
<dbReference type="PROSITE" id="PS00137">
    <property type="entry name" value="SUBTILASE_HIS"/>
    <property type="match status" value="1"/>
</dbReference>
<dbReference type="PROSITE" id="PS51892">
    <property type="entry name" value="SUBTILASE"/>
    <property type="match status" value="1"/>
</dbReference>
<evidence type="ECO:0000256" key="1">
    <source>
        <dbReference type="ARBA" id="ARBA00011073"/>
    </source>
</evidence>
<comment type="similarity">
    <text evidence="1 5 6">Belongs to the peptidase S8 family.</text>
</comment>
<dbReference type="PRINTS" id="PR00723">
    <property type="entry name" value="SUBTILISIN"/>
</dbReference>
<evidence type="ECO:0000256" key="4">
    <source>
        <dbReference type="ARBA" id="ARBA00022825"/>
    </source>
</evidence>
<feature type="active site" description="Charge relay system" evidence="5">
    <location>
        <position position="270"/>
    </location>
</feature>
<dbReference type="Gene3D" id="3.40.50.200">
    <property type="entry name" value="Peptidase S8/S53 domain"/>
    <property type="match status" value="2"/>
</dbReference>
<dbReference type="OrthoDB" id="9798386at2"/>
<feature type="domain" description="Peptidase S8/S53" evidence="8">
    <location>
        <begin position="269"/>
        <end position="475"/>
    </location>
</feature>
<accession>A0A6N8JHJ5</accession>